<organism evidence="2 3">
    <name type="scientific">Candidatus Nitrotoga arctica</name>
    <dbReference type="NCBI Taxonomy" id="453162"/>
    <lineage>
        <taxon>Bacteria</taxon>
        <taxon>Pseudomonadati</taxon>
        <taxon>Pseudomonadota</taxon>
        <taxon>Betaproteobacteria</taxon>
        <taxon>Nitrosomonadales</taxon>
        <taxon>Gallionellaceae</taxon>
        <taxon>Candidatus Nitrotoga</taxon>
    </lineage>
</organism>
<dbReference type="RefSeq" id="WP_239797179.1">
    <property type="nucleotide sequence ID" value="NZ_OU912926.1"/>
</dbReference>
<dbReference type="SMART" id="SM01321">
    <property type="entry name" value="Y1_Tnp"/>
    <property type="match status" value="1"/>
</dbReference>
<dbReference type="Gene3D" id="3.30.70.1290">
    <property type="entry name" value="Transposase IS200-like"/>
    <property type="match status" value="1"/>
</dbReference>
<dbReference type="PANTHER" id="PTHR36966">
    <property type="entry name" value="REP-ASSOCIATED TYROSINE TRANSPOSASE"/>
    <property type="match status" value="1"/>
</dbReference>
<feature type="domain" description="Transposase IS200-like" evidence="1">
    <location>
        <begin position="9"/>
        <end position="137"/>
    </location>
</feature>
<protein>
    <submittedName>
        <fullName evidence="2">Transposase</fullName>
    </submittedName>
</protein>
<keyword evidence="3" id="KW-1185">Reference proteome</keyword>
<name>A0ABM8Z0L3_9PROT</name>
<sequence>MSRYRRAMAAGSSYFFTVVAYRRQPILCDEAIRNALRAAIETIRVARPFVIDVWVLLPDHLHCVWTLPDGDADFSTRWMRIKRAVSLACREDYRRADWVTASKLKHRESTIWQRRFWEHQIHDENDFARHVDYIHFNPVKHGHVQRAVDWLHSTFHRYVRDGRYAHDWAVATESRAWGMINAARVGTKTCLPYLANVMLTGALQRVQCS</sequence>
<dbReference type="InterPro" id="IPR052715">
    <property type="entry name" value="RAYT_transposase"/>
</dbReference>
<dbReference type="EMBL" id="OU912926">
    <property type="protein sequence ID" value="CAG9933402.1"/>
    <property type="molecule type" value="Genomic_DNA"/>
</dbReference>
<dbReference type="SUPFAM" id="SSF143422">
    <property type="entry name" value="Transposase IS200-like"/>
    <property type="match status" value="1"/>
</dbReference>
<evidence type="ECO:0000313" key="2">
    <source>
        <dbReference type="EMBL" id="CAG9933402.1"/>
    </source>
</evidence>
<dbReference type="PANTHER" id="PTHR36966:SF1">
    <property type="entry name" value="REP-ASSOCIATED TYROSINE TRANSPOSASE"/>
    <property type="match status" value="1"/>
</dbReference>
<accession>A0ABM8Z0L3</accession>
<dbReference type="InterPro" id="IPR002686">
    <property type="entry name" value="Transposase_17"/>
</dbReference>
<evidence type="ECO:0000259" key="1">
    <source>
        <dbReference type="SMART" id="SM01321"/>
    </source>
</evidence>
<dbReference type="InterPro" id="IPR036515">
    <property type="entry name" value="Transposase_17_sf"/>
</dbReference>
<gene>
    <name evidence="2" type="primary">rayT</name>
    <name evidence="2" type="ORF">NTG6680_2153</name>
</gene>
<proteinExistence type="predicted"/>
<reference evidence="2 3" key="1">
    <citation type="submission" date="2021-10" db="EMBL/GenBank/DDBJ databases">
        <authorList>
            <person name="Koch H."/>
        </authorList>
    </citation>
    <scope>NUCLEOTIDE SEQUENCE [LARGE SCALE GENOMIC DNA]</scope>
    <source>
        <strain evidence="2">6680</strain>
    </source>
</reference>
<evidence type="ECO:0000313" key="3">
    <source>
        <dbReference type="Proteomes" id="UP000839052"/>
    </source>
</evidence>
<dbReference type="NCBIfam" id="NF047646">
    <property type="entry name" value="REP_Tyr_transpos"/>
    <property type="match status" value="1"/>
</dbReference>
<dbReference type="Proteomes" id="UP000839052">
    <property type="component" value="Chromosome"/>
</dbReference>